<dbReference type="InterPro" id="IPR003593">
    <property type="entry name" value="AAA+_ATPase"/>
</dbReference>
<reference evidence="5 6" key="1">
    <citation type="submission" date="2019-07" db="EMBL/GenBank/DDBJ databases">
        <title>Whole genome shotgun sequence of Cellulomonas terrae NBRC 100819.</title>
        <authorList>
            <person name="Hosoyama A."/>
            <person name="Uohara A."/>
            <person name="Ohji S."/>
            <person name="Ichikawa N."/>
        </authorList>
    </citation>
    <scope>NUCLEOTIDE SEQUENCE [LARGE SCALE GENOMIC DNA]</scope>
    <source>
        <strain evidence="5 6">NBRC 100819</strain>
    </source>
</reference>
<accession>A0A511JET1</accession>
<keyword evidence="2" id="KW-0547">Nucleotide-binding</keyword>
<evidence type="ECO:0000259" key="4">
    <source>
        <dbReference type="PROSITE" id="PS50893"/>
    </source>
</evidence>
<dbReference type="SUPFAM" id="SSF52540">
    <property type="entry name" value="P-loop containing nucleoside triphosphate hydrolases"/>
    <property type="match status" value="1"/>
</dbReference>
<dbReference type="GO" id="GO:0098796">
    <property type="term" value="C:membrane protein complex"/>
    <property type="evidence" value="ECO:0007669"/>
    <property type="project" value="UniProtKB-ARBA"/>
</dbReference>
<dbReference type="InterPro" id="IPR017911">
    <property type="entry name" value="MacB-like_ATP-bd"/>
</dbReference>
<evidence type="ECO:0000313" key="6">
    <source>
        <dbReference type="Proteomes" id="UP000321049"/>
    </source>
</evidence>
<dbReference type="AlphaFoldDB" id="A0A511JET1"/>
<proteinExistence type="predicted"/>
<protein>
    <submittedName>
        <fullName evidence="5">Macrolide export ATP-binding/permease protein MacB</fullName>
    </submittedName>
</protein>
<gene>
    <name evidence="5" type="primary">macB</name>
    <name evidence="5" type="ORF">CTE05_00540</name>
</gene>
<sequence length="259" mass="27843">MSLLELTDVTRSVRLPDERLLHILQGVTVAVDAGEHVAIVGRSGTGKSTLLNILGLLDAPTSGQYLLEGVPIGTLSNGARTKRRGRDFGFVFQQFNLLPGRTALENVSAPLLYARGRQFWSRTRLAAEMLERVGLGDRVDTLPDKLSGGEQQRVAIARALVRGPRVILADEPTGALDVETGGEVMDLLDEIASQTGAALVTITHDLAVAARAERQYRLADGILVPISLDTTAEWVGDVPLVADRSSHTERRLPDAGVRA</sequence>
<dbReference type="PANTHER" id="PTHR24220">
    <property type="entry name" value="IMPORT ATP-BINDING PROTEIN"/>
    <property type="match status" value="1"/>
</dbReference>
<dbReference type="PROSITE" id="PS50893">
    <property type="entry name" value="ABC_TRANSPORTER_2"/>
    <property type="match status" value="1"/>
</dbReference>
<dbReference type="GO" id="GO:0016887">
    <property type="term" value="F:ATP hydrolysis activity"/>
    <property type="evidence" value="ECO:0007669"/>
    <property type="project" value="InterPro"/>
</dbReference>
<dbReference type="FunFam" id="3.40.50.300:FF:000032">
    <property type="entry name" value="Export ABC transporter ATP-binding protein"/>
    <property type="match status" value="1"/>
</dbReference>
<keyword evidence="1" id="KW-0813">Transport</keyword>
<dbReference type="GO" id="GO:0005886">
    <property type="term" value="C:plasma membrane"/>
    <property type="evidence" value="ECO:0007669"/>
    <property type="project" value="TreeGrafter"/>
</dbReference>
<dbReference type="InterPro" id="IPR027417">
    <property type="entry name" value="P-loop_NTPase"/>
</dbReference>
<dbReference type="SMART" id="SM00382">
    <property type="entry name" value="AAA"/>
    <property type="match status" value="1"/>
</dbReference>
<dbReference type="EMBL" id="BJWH01000001">
    <property type="protein sequence ID" value="GEL96507.1"/>
    <property type="molecule type" value="Genomic_DNA"/>
</dbReference>
<evidence type="ECO:0000313" key="5">
    <source>
        <dbReference type="EMBL" id="GEL96507.1"/>
    </source>
</evidence>
<dbReference type="PROSITE" id="PS00211">
    <property type="entry name" value="ABC_TRANSPORTER_1"/>
    <property type="match status" value="1"/>
</dbReference>
<dbReference type="InterPro" id="IPR017871">
    <property type="entry name" value="ABC_transporter-like_CS"/>
</dbReference>
<dbReference type="InterPro" id="IPR015854">
    <property type="entry name" value="ABC_transpr_LolD-like"/>
</dbReference>
<dbReference type="OrthoDB" id="9802264at2"/>
<evidence type="ECO:0000256" key="2">
    <source>
        <dbReference type="ARBA" id="ARBA00022741"/>
    </source>
</evidence>
<dbReference type="Pfam" id="PF00005">
    <property type="entry name" value="ABC_tran"/>
    <property type="match status" value="1"/>
</dbReference>
<comment type="caution">
    <text evidence="5">The sequence shown here is derived from an EMBL/GenBank/DDBJ whole genome shotgun (WGS) entry which is preliminary data.</text>
</comment>
<dbReference type="PANTHER" id="PTHR24220:SF86">
    <property type="entry name" value="ABC TRANSPORTER ABCH.1"/>
    <property type="match status" value="1"/>
</dbReference>
<evidence type="ECO:0000256" key="3">
    <source>
        <dbReference type="ARBA" id="ARBA00022840"/>
    </source>
</evidence>
<organism evidence="5 6">
    <name type="scientific">Cellulomonas terrae</name>
    <dbReference type="NCBI Taxonomy" id="311234"/>
    <lineage>
        <taxon>Bacteria</taxon>
        <taxon>Bacillati</taxon>
        <taxon>Actinomycetota</taxon>
        <taxon>Actinomycetes</taxon>
        <taxon>Micrococcales</taxon>
        <taxon>Cellulomonadaceae</taxon>
        <taxon>Cellulomonas</taxon>
    </lineage>
</organism>
<dbReference type="InterPro" id="IPR003439">
    <property type="entry name" value="ABC_transporter-like_ATP-bd"/>
</dbReference>
<dbReference type="Gene3D" id="3.40.50.300">
    <property type="entry name" value="P-loop containing nucleotide triphosphate hydrolases"/>
    <property type="match status" value="1"/>
</dbReference>
<feature type="domain" description="ABC transporter" evidence="4">
    <location>
        <begin position="4"/>
        <end position="245"/>
    </location>
</feature>
<dbReference type="Proteomes" id="UP000321049">
    <property type="component" value="Unassembled WGS sequence"/>
</dbReference>
<keyword evidence="6" id="KW-1185">Reference proteome</keyword>
<dbReference type="GO" id="GO:0022857">
    <property type="term" value="F:transmembrane transporter activity"/>
    <property type="evidence" value="ECO:0007669"/>
    <property type="project" value="TreeGrafter"/>
</dbReference>
<evidence type="ECO:0000256" key="1">
    <source>
        <dbReference type="ARBA" id="ARBA00022448"/>
    </source>
</evidence>
<name>A0A511JET1_9CELL</name>
<dbReference type="CDD" id="cd03255">
    <property type="entry name" value="ABC_MJ0796_LolCDE_FtsE"/>
    <property type="match status" value="1"/>
</dbReference>
<keyword evidence="3 5" id="KW-0067">ATP-binding</keyword>
<dbReference type="RefSeq" id="WP_146844139.1">
    <property type="nucleotide sequence ID" value="NZ_BJWH01000001.1"/>
</dbReference>
<dbReference type="GO" id="GO:0005524">
    <property type="term" value="F:ATP binding"/>
    <property type="evidence" value="ECO:0007669"/>
    <property type="project" value="UniProtKB-KW"/>
</dbReference>